<dbReference type="OrthoDB" id="448399at2759"/>
<reference evidence="1 2" key="1">
    <citation type="submission" date="2016-03" db="EMBL/GenBank/DDBJ databases">
        <title>EvidentialGene: Evidence-directed Construction of Genes on Genomes.</title>
        <authorList>
            <person name="Gilbert D.G."/>
            <person name="Choi J.-H."/>
            <person name="Mockaitis K."/>
            <person name="Colbourne J."/>
            <person name="Pfrender M."/>
        </authorList>
    </citation>
    <scope>NUCLEOTIDE SEQUENCE [LARGE SCALE GENOMIC DNA]</scope>
    <source>
        <strain evidence="1 2">Xinb3</strain>
        <tissue evidence="1">Complete organism</tissue>
    </source>
</reference>
<dbReference type="Proteomes" id="UP000076858">
    <property type="component" value="Unassembled WGS sequence"/>
</dbReference>
<dbReference type="InterPro" id="IPR036397">
    <property type="entry name" value="RNaseH_sf"/>
</dbReference>
<dbReference type="PANTHER" id="PTHR23044">
    <property type="entry name" value="3'-5' EXONUCLEASE ERI1-RELATED"/>
    <property type="match status" value="1"/>
</dbReference>
<comment type="caution">
    <text evidence="1">The sequence shown here is derived from an EMBL/GenBank/DDBJ whole genome shotgun (WGS) entry which is preliminary data.</text>
</comment>
<dbReference type="InterPro" id="IPR012337">
    <property type="entry name" value="RNaseH-like_sf"/>
</dbReference>
<dbReference type="Pfam" id="PF00929">
    <property type="entry name" value="RNase_T"/>
    <property type="match status" value="1"/>
</dbReference>
<dbReference type="SMART" id="SM00479">
    <property type="entry name" value="EXOIII"/>
    <property type="match status" value="1"/>
</dbReference>
<dbReference type="Gene3D" id="3.30.420.10">
    <property type="entry name" value="Ribonuclease H-like superfamily/Ribonuclease H"/>
    <property type="match status" value="1"/>
</dbReference>
<dbReference type="STRING" id="35525.A0A0P5VGW2"/>
<dbReference type="InterPro" id="IPR047201">
    <property type="entry name" value="ERI-1_3'hExo-like"/>
</dbReference>
<keyword evidence="1" id="KW-0647">Proteasome</keyword>
<name>A0A0P5VGW2_9CRUS</name>
<gene>
    <name evidence="1" type="ORF">APZ42_019873</name>
</gene>
<dbReference type="GO" id="GO:0000175">
    <property type="term" value="F:3'-5'-RNA exonuclease activity"/>
    <property type="evidence" value="ECO:0007669"/>
    <property type="project" value="InterPro"/>
</dbReference>
<evidence type="ECO:0000313" key="2">
    <source>
        <dbReference type="Proteomes" id="UP000076858"/>
    </source>
</evidence>
<keyword evidence="2" id="KW-1185">Reference proteome</keyword>
<dbReference type="InterPro" id="IPR051274">
    <property type="entry name" value="3-5_Exoribonuclease"/>
</dbReference>
<dbReference type="EMBL" id="LRGB01000944">
    <property type="protein sequence ID" value="KZS14518.1"/>
    <property type="molecule type" value="Genomic_DNA"/>
</dbReference>
<evidence type="ECO:0000313" key="1">
    <source>
        <dbReference type="EMBL" id="KZS14518.1"/>
    </source>
</evidence>
<dbReference type="InterPro" id="IPR013520">
    <property type="entry name" value="Ribonucl_H"/>
</dbReference>
<dbReference type="GO" id="GO:0000502">
    <property type="term" value="C:proteasome complex"/>
    <property type="evidence" value="ECO:0007669"/>
    <property type="project" value="UniProtKB-KW"/>
</dbReference>
<dbReference type="CDD" id="cd06133">
    <property type="entry name" value="ERI-1_3'hExo_like"/>
    <property type="match status" value="1"/>
</dbReference>
<dbReference type="AlphaFoldDB" id="A0A0P5VGW2"/>
<sequence length="234" mass="27178">MHVAGKRLCHLFIPFPARTQLRSKSSFNRFDESPRRHHFDRLLVLDFEATCDSKRGTIRPQEIIEFPVLNVETNSFEIVGTFHRYVKPEIHPTLTPFCTSLTGIIQDMVEDEAPLKTVMEDFHKWLLSQDLFNKEFAFVTCGDWDLKELLPRQFLHTGQVIPAYFKSWINIKMIFAESTGVYPRNLSHMLSHANLVQSGRLHSGIDDCRNIAAVVRFLGLQQNSQWRLTSFLED</sequence>
<proteinExistence type="predicted"/>
<protein>
    <submittedName>
        <fullName evidence="1">26S proteasome non-ATPase regulatory subunit 6</fullName>
    </submittedName>
</protein>
<organism evidence="1 2">
    <name type="scientific">Daphnia magna</name>
    <dbReference type="NCBI Taxonomy" id="35525"/>
    <lineage>
        <taxon>Eukaryota</taxon>
        <taxon>Metazoa</taxon>
        <taxon>Ecdysozoa</taxon>
        <taxon>Arthropoda</taxon>
        <taxon>Crustacea</taxon>
        <taxon>Branchiopoda</taxon>
        <taxon>Diplostraca</taxon>
        <taxon>Cladocera</taxon>
        <taxon>Anomopoda</taxon>
        <taxon>Daphniidae</taxon>
        <taxon>Daphnia</taxon>
    </lineage>
</organism>
<dbReference type="GO" id="GO:0003676">
    <property type="term" value="F:nucleic acid binding"/>
    <property type="evidence" value="ECO:0007669"/>
    <property type="project" value="InterPro"/>
</dbReference>
<dbReference type="PANTHER" id="PTHR23044:SF61">
    <property type="entry name" value="3'-5' EXORIBONUCLEASE 1-RELATED"/>
    <property type="match status" value="1"/>
</dbReference>
<accession>A0A0P5VGW2</accession>
<dbReference type="SUPFAM" id="SSF53098">
    <property type="entry name" value="Ribonuclease H-like"/>
    <property type="match status" value="1"/>
</dbReference>